<dbReference type="SUPFAM" id="SSF48208">
    <property type="entry name" value="Six-hairpin glycosidases"/>
    <property type="match status" value="1"/>
</dbReference>
<keyword evidence="10" id="KW-1133">Transmembrane helix</keyword>
<sequence>MSPLLLLFLSSSTLLPYISAQLTPSPTYTPPTASAGLASSTSTPNTQWSNVLGNSLYFYDAQRSGRLNEGTYGNRVEWRNDSALQDGQDYNLDLTGGFYDAGDYIKATFPLTFTLFALAWGALTHGQGYDQAQQTAYLDGTLRWGYDWLIKAHPSDDVLFVQVGSGDVDNGYWGGDENIPTPRPAYPVNSSSPGTDAWSSAAAAFALGSMLYNPSLTYNLTSTSSPPTSPSLANSTYSSLLLSHARSLYSIANSTETKSTYYQTLGEEVSAYASSNWQDDLTLSALSLALATNQSSYYRDAYNGYVSYALSGMQQVWNWDSAIPAIYVMFAEIAVTRPGLALEVGLETNLTGWRNETEHYFDGIIEGNFKRFYLTKGGLLYIDGDSDEASLNPAMAIAMLMFRYAPIASSQEKTDQYNAFAHSQLEYMLGNNPMNAVYMVGSHPNSPQNPHSAPASGGTDLLHIRTSPPTEANILYGAMVGGPLANDRFWDWRDDWVQTEIALDYNAMIPTLAAMQLLNQTSDPYYVQVQAGTYSIPSGQPCDAALPCGGGLSKGAKAGIAIGVIFGVLFILAGILFWKRRKISHWWQKGYRR</sequence>
<feature type="transmembrane region" description="Helical" evidence="10">
    <location>
        <begin position="558"/>
        <end position="578"/>
    </location>
</feature>
<evidence type="ECO:0000256" key="1">
    <source>
        <dbReference type="ARBA" id="ARBA00000966"/>
    </source>
</evidence>
<dbReference type="AlphaFoldDB" id="A0A1B9GEI4"/>
<keyword evidence="7 8" id="KW-0624">Polysaccharide degradation</keyword>
<reference evidence="13" key="2">
    <citation type="submission" date="2013-07" db="EMBL/GenBank/DDBJ databases">
        <authorList>
            <consortium name="The Broad Institute Genome Sequencing Platform"/>
            <person name="Cuomo C."/>
            <person name="Litvintseva A."/>
            <person name="Chen Y."/>
            <person name="Heitman J."/>
            <person name="Sun S."/>
            <person name="Springer D."/>
            <person name="Dromer F."/>
            <person name="Young S.K."/>
            <person name="Zeng Q."/>
            <person name="Gargeya S."/>
            <person name="Fitzgerald M."/>
            <person name="Abouelleil A."/>
            <person name="Alvarado L."/>
            <person name="Berlin A.M."/>
            <person name="Chapman S.B."/>
            <person name="Dewar J."/>
            <person name="Goldberg J."/>
            <person name="Griggs A."/>
            <person name="Gujja S."/>
            <person name="Hansen M."/>
            <person name="Howarth C."/>
            <person name="Imamovic A."/>
            <person name="Larimer J."/>
            <person name="McCowan C."/>
            <person name="Murphy C."/>
            <person name="Pearson M."/>
            <person name="Priest M."/>
            <person name="Roberts A."/>
            <person name="Saif S."/>
            <person name="Shea T."/>
            <person name="Sykes S."/>
            <person name="Wortman J."/>
            <person name="Nusbaum C."/>
            <person name="Birren B."/>
        </authorList>
    </citation>
    <scope>NUCLEOTIDE SEQUENCE</scope>
    <source>
        <strain evidence="13">CBS 10118</strain>
    </source>
</reference>
<dbReference type="GO" id="GO:0030245">
    <property type="term" value="P:cellulose catabolic process"/>
    <property type="evidence" value="ECO:0007669"/>
    <property type="project" value="UniProtKB-KW"/>
</dbReference>
<evidence type="ECO:0000313" key="13">
    <source>
        <dbReference type="EMBL" id="WVW80268.1"/>
    </source>
</evidence>
<evidence type="ECO:0000313" key="12">
    <source>
        <dbReference type="EMBL" id="OCF29430.1"/>
    </source>
</evidence>
<keyword evidence="10" id="KW-0472">Membrane</keyword>
<keyword evidence="9" id="KW-0732">Signal</keyword>
<reference evidence="13" key="4">
    <citation type="submission" date="2024-02" db="EMBL/GenBank/DDBJ databases">
        <title>Comparative genomics of Cryptococcus and Kwoniella reveals pathogenesis evolution and contrasting modes of karyotype evolution via chromosome fusion or intercentromeric recombination.</title>
        <authorList>
            <person name="Coelho M.A."/>
            <person name="David-Palma M."/>
            <person name="Shea T."/>
            <person name="Bowers K."/>
            <person name="McGinley-Smith S."/>
            <person name="Mohammad A.W."/>
            <person name="Gnirke A."/>
            <person name="Yurkov A.M."/>
            <person name="Nowrousian M."/>
            <person name="Sun S."/>
            <person name="Cuomo C.A."/>
            <person name="Heitman J."/>
        </authorList>
    </citation>
    <scope>NUCLEOTIDE SEQUENCE</scope>
    <source>
        <strain evidence="13">CBS 10118</strain>
    </source>
</reference>
<proteinExistence type="inferred from homology"/>
<comment type="similarity">
    <text evidence="2 8 9">Belongs to the glycosyl hydrolase 9 (cellulase E) family.</text>
</comment>
<keyword evidence="4 9" id="KW-0136">Cellulose degradation</keyword>
<dbReference type="InterPro" id="IPR033126">
    <property type="entry name" value="Glyco_hydro_9_Asp/Glu_AS"/>
</dbReference>
<evidence type="ECO:0000256" key="3">
    <source>
        <dbReference type="ARBA" id="ARBA00022801"/>
    </source>
</evidence>
<dbReference type="OrthoDB" id="10257085at2759"/>
<evidence type="ECO:0000256" key="8">
    <source>
        <dbReference type="PROSITE-ProRule" id="PRU10060"/>
    </source>
</evidence>
<dbReference type="RefSeq" id="XP_019050500.1">
    <property type="nucleotide sequence ID" value="XM_019187622.1"/>
</dbReference>
<evidence type="ECO:0000256" key="2">
    <source>
        <dbReference type="ARBA" id="ARBA00007072"/>
    </source>
</evidence>
<evidence type="ECO:0000256" key="7">
    <source>
        <dbReference type="ARBA" id="ARBA00023326"/>
    </source>
</evidence>
<dbReference type="EMBL" id="KI894018">
    <property type="protein sequence ID" value="OCF29430.1"/>
    <property type="molecule type" value="Genomic_DNA"/>
</dbReference>
<keyword evidence="6 8" id="KW-0326">Glycosidase</keyword>
<evidence type="ECO:0000259" key="11">
    <source>
        <dbReference type="Pfam" id="PF00759"/>
    </source>
</evidence>
<evidence type="ECO:0000256" key="4">
    <source>
        <dbReference type="ARBA" id="ARBA00023001"/>
    </source>
</evidence>
<feature type="signal peptide" evidence="9">
    <location>
        <begin position="1"/>
        <end position="20"/>
    </location>
</feature>
<feature type="domain" description="Glycoside hydrolase family 9" evidence="11">
    <location>
        <begin position="49"/>
        <end position="509"/>
    </location>
</feature>
<dbReference type="InterPro" id="IPR001701">
    <property type="entry name" value="Glyco_hydro_9"/>
</dbReference>
<dbReference type="InterPro" id="IPR012341">
    <property type="entry name" value="6hp_glycosidase-like_sf"/>
</dbReference>
<evidence type="ECO:0000256" key="9">
    <source>
        <dbReference type="RuleBase" id="RU361166"/>
    </source>
</evidence>
<dbReference type="GeneID" id="30205334"/>
<reference evidence="12" key="1">
    <citation type="submission" date="2013-07" db="EMBL/GenBank/DDBJ databases">
        <title>The Genome Sequence of Cryptococcus bestiolae CBS10118.</title>
        <authorList>
            <consortium name="The Broad Institute Genome Sequencing Platform"/>
            <person name="Cuomo C."/>
            <person name="Litvintseva A."/>
            <person name="Chen Y."/>
            <person name="Heitman J."/>
            <person name="Sun S."/>
            <person name="Springer D."/>
            <person name="Dromer F."/>
            <person name="Young S.K."/>
            <person name="Zeng Q."/>
            <person name="Gargeya S."/>
            <person name="Fitzgerald M."/>
            <person name="Abouelleil A."/>
            <person name="Alvarado L."/>
            <person name="Berlin A.M."/>
            <person name="Chapman S.B."/>
            <person name="Dewar J."/>
            <person name="Goldberg J."/>
            <person name="Griggs A."/>
            <person name="Gujja S."/>
            <person name="Hansen M."/>
            <person name="Howarth C."/>
            <person name="Imamovic A."/>
            <person name="Larimer J."/>
            <person name="McCowan C."/>
            <person name="Murphy C."/>
            <person name="Pearson M."/>
            <person name="Priest M."/>
            <person name="Roberts A."/>
            <person name="Saif S."/>
            <person name="Shea T."/>
            <person name="Sykes S."/>
            <person name="Wortman J."/>
            <person name="Nusbaum C."/>
            <person name="Birren B."/>
        </authorList>
    </citation>
    <scope>NUCLEOTIDE SEQUENCE [LARGE SCALE GENOMIC DNA]</scope>
    <source>
        <strain evidence="12">CBS 10118</strain>
    </source>
</reference>
<evidence type="ECO:0000313" key="14">
    <source>
        <dbReference type="Proteomes" id="UP000092730"/>
    </source>
</evidence>
<evidence type="ECO:0000256" key="10">
    <source>
        <dbReference type="SAM" id="Phobius"/>
    </source>
</evidence>
<keyword evidence="10" id="KW-0812">Transmembrane</keyword>
<dbReference type="EC" id="3.2.1.4" evidence="9"/>
<feature type="chain" id="PRO_5042304762" description="Endoglucanase" evidence="9">
    <location>
        <begin position="21"/>
        <end position="593"/>
    </location>
</feature>
<accession>A0A1B9GEI4</accession>
<keyword evidence="3 8" id="KW-0378">Hydrolase</keyword>
<dbReference type="KEGG" id="kbi:30205334"/>
<dbReference type="PANTHER" id="PTHR22298">
    <property type="entry name" value="ENDO-1,4-BETA-GLUCANASE"/>
    <property type="match status" value="1"/>
</dbReference>
<organism evidence="12">
    <name type="scientific">Kwoniella bestiolae CBS 10118</name>
    <dbReference type="NCBI Taxonomy" id="1296100"/>
    <lineage>
        <taxon>Eukaryota</taxon>
        <taxon>Fungi</taxon>
        <taxon>Dikarya</taxon>
        <taxon>Basidiomycota</taxon>
        <taxon>Agaricomycotina</taxon>
        <taxon>Tremellomycetes</taxon>
        <taxon>Tremellales</taxon>
        <taxon>Cryptococcaceae</taxon>
        <taxon>Kwoniella</taxon>
    </lineage>
</organism>
<feature type="active site" evidence="8">
    <location>
        <position position="491"/>
    </location>
</feature>
<keyword evidence="5 8" id="KW-0119">Carbohydrate metabolism</keyword>
<dbReference type="VEuPathDB" id="FungiDB:I302_00935"/>
<dbReference type="InterPro" id="IPR008928">
    <property type="entry name" value="6-hairpin_glycosidase_sf"/>
</dbReference>
<reference evidence="12" key="3">
    <citation type="submission" date="2014-01" db="EMBL/GenBank/DDBJ databases">
        <title>Evolution of pathogenesis and genome organization in the Tremellales.</title>
        <authorList>
            <person name="Cuomo C."/>
            <person name="Litvintseva A."/>
            <person name="Heitman J."/>
            <person name="Chen Y."/>
            <person name="Sun S."/>
            <person name="Springer D."/>
            <person name="Dromer F."/>
            <person name="Young S."/>
            <person name="Zeng Q."/>
            <person name="Chapman S."/>
            <person name="Gujja S."/>
            <person name="Saif S."/>
            <person name="Birren B."/>
        </authorList>
    </citation>
    <scope>NUCLEOTIDE SEQUENCE</scope>
    <source>
        <strain evidence="12">CBS 10118</strain>
    </source>
</reference>
<dbReference type="Pfam" id="PF00759">
    <property type="entry name" value="Glyco_hydro_9"/>
    <property type="match status" value="1"/>
</dbReference>
<protein>
    <recommendedName>
        <fullName evidence="9">Endoglucanase</fullName>
        <ecNumber evidence="9">3.2.1.4</ecNumber>
    </recommendedName>
</protein>
<dbReference type="PROSITE" id="PS00698">
    <property type="entry name" value="GH9_3"/>
    <property type="match status" value="1"/>
</dbReference>
<evidence type="ECO:0000256" key="6">
    <source>
        <dbReference type="ARBA" id="ARBA00023295"/>
    </source>
</evidence>
<dbReference type="Proteomes" id="UP000092730">
    <property type="component" value="Chromosome 1"/>
</dbReference>
<dbReference type="STRING" id="1296100.A0A1B9GEI4"/>
<name>A0A1B9GEI4_9TREE</name>
<feature type="active site" evidence="8">
    <location>
        <position position="500"/>
    </location>
</feature>
<gene>
    <name evidence="12" type="ORF">I302_00935</name>
    <name evidence="13" type="ORF">I302_102246</name>
</gene>
<keyword evidence="14" id="KW-1185">Reference proteome</keyword>
<dbReference type="GO" id="GO:0008810">
    <property type="term" value="F:cellulase activity"/>
    <property type="evidence" value="ECO:0007669"/>
    <property type="project" value="UniProtKB-EC"/>
</dbReference>
<comment type="catalytic activity">
    <reaction evidence="1 9">
        <text>Endohydrolysis of (1-&gt;4)-beta-D-glucosidic linkages in cellulose, lichenin and cereal beta-D-glucans.</text>
        <dbReference type="EC" id="3.2.1.4"/>
    </reaction>
</comment>
<dbReference type="EMBL" id="CP144541">
    <property type="protein sequence ID" value="WVW80268.1"/>
    <property type="molecule type" value="Genomic_DNA"/>
</dbReference>
<evidence type="ECO:0000256" key="5">
    <source>
        <dbReference type="ARBA" id="ARBA00023277"/>
    </source>
</evidence>
<dbReference type="Gene3D" id="1.50.10.10">
    <property type="match status" value="1"/>
</dbReference>